<dbReference type="GO" id="GO:0003677">
    <property type="term" value="F:DNA binding"/>
    <property type="evidence" value="ECO:0007669"/>
    <property type="project" value="InterPro"/>
</dbReference>
<dbReference type="SUPFAM" id="SSF52980">
    <property type="entry name" value="Restriction endonuclease-like"/>
    <property type="match status" value="1"/>
</dbReference>
<comment type="caution">
    <text evidence="2">The sequence shown here is derived from an EMBL/GenBank/DDBJ whole genome shotgun (WGS) entry which is preliminary data.</text>
</comment>
<dbReference type="Pfam" id="PF02732">
    <property type="entry name" value="ERCC4"/>
    <property type="match status" value="1"/>
</dbReference>
<evidence type="ECO:0000313" key="3">
    <source>
        <dbReference type="Proteomes" id="UP000094784"/>
    </source>
</evidence>
<evidence type="ECO:0000259" key="1">
    <source>
        <dbReference type="SMART" id="SM00891"/>
    </source>
</evidence>
<dbReference type="Proteomes" id="UP000094784">
    <property type="component" value="Unassembled WGS sequence"/>
</dbReference>
<gene>
    <name evidence="2" type="ORF">BG258_15920</name>
</gene>
<dbReference type="OrthoDB" id="2838811at2"/>
<dbReference type="AlphaFoldDB" id="A0A1E4RA34"/>
<dbReference type="EMBL" id="MECQ01000001">
    <property type="protein sequence ID" value="ODV57289.1"/>
    <property type="molecule type" value="Genomic_DNA"/>
</dbReference>
<protein>
    <submittedName>
        <fullName evidence="2">Nuclease</fullName>
    </submittedName>
</protein>
<sequence length="179" mass="20990">MIHYAYTDTELNKIMKTMTIVVDTREQVNGHILEYLRSKDVPIKLKKLDTGDYGAMLPKNEELGIMRDIYLNSGVERKASVDEIVGNLGKDERTRFENELIRAKDMPFTILLEDPEGYKKIINGEYRSRYEAKALLGSLNTFKARYGFEIVYLDNKFSGNFIYHHFYYQMKNYLKRGAF</sequence>
<accession>A0A1E4RA34</accession>
<dbReference type="GO" id="GO:0006259">
    <property type="term" value="P:DNA metabolic process"/>
    <property type="evidence" value="ECO:0007669"/>
    <property type="project" value="UniProtKB-ARBA"/>
</dbReference>
<dbReference type="RefSeq" id="WP_069482193.1">
    <property type="nucleotide sequence ID" value="NZ_KV766182.1"/>
</dbReference>
<feature type="domain" description="ERCC4" evidence="1">
    <location>
        <begin position="19"/>
        <end position="116"/>
    </location>
</feature>
<dbReference type="InterPro" id="IPR011335">
    <property type="entry name" value="Restrct_endonuc-II-like"/>
</dbReference>
<dbReference type="Gene3D" id="3.40.50.10130">
    <property type="match status" value="1"/>
</dbReference>
<evidence type="ECO:0000313" key="2">
    <source>
        <dbReference type="EMBL" id="ODV57289.1"/>
    </source>
</evidence>
<dbReference type="SMART" id="SM00891">
    <property type="entry name" value="ERCC4"/>
    <property type="match status" value="1"/>
</dbReference>
<dbReference type="InterPro" id="IPR006166">
    <property type="entry name" value="ERCC4_domain"/>
</dbReference>
<organism evidence="2 3">
    <name type="scientific">Lysinibacillus fusiformis</name>
    <dbReference type="NCBI Taxonomy" id="28031"/>
    <lineage>
        <taxon>Bacteria</taxon>
        <taxon>Bacillati</taxon>
        <taxon>Bacillota</taxon>
        <taxon>Bacilli</taxon>
        <taxon>Bacillales</taxon>
        <taxon>Bacillaceae</taxon>
        <taxon>Lysinibacillus</taxon>
    </lineage>
</organism>
<dbReference type="GO" id="GO:0004518">
    <property type="term" value="F:nuclease activity"/>
    <property type="evidence" value="ECO:0007669"/>
    <property type="project" value="InterPro"/>
</dbReference>
<reference evidence="2 3" key="1">
    <citation type="submission" date="2016-09" db="EMBL/GenBank/DDBJ databases">
        <title>Draft genome sequence of the soil isolate, Lysinibacillus fusiformis M5, a potential hypoxanthine producer.</title>
        <authorList>
            <person name="Gallegos-Monterrosa R."/>
            <person name="Maroti G."/>
            <person name="Balint B."/>
            <person name="Kovacs A.T."/>
        </authorList>
    </citation>
    <scope>NUCLEOTIDE SEQUENCE [LARGE SCALE GENOMIC DNA]</scope>
    <source>
        <strain evidence="2 3">M5</strain>
    </source>
</reference>
<proteinExistence type="predicted"/>
<name>A0A1E4RA34_9BACI</name>